<dbReference type="GO" id="GO:0005829">
    <property type="term" value="C:cytosol"/>
    <property type="evidence" value="ECO:0007669"/>
    <property type="project" value="TreeGrafter"/>
</dbReference>
<dbReference type="EC" id="5.1.3.13" evidence="3"/>
<evidence type="ECO:0000256" key="4">
    <source>
        <dbReference type="ARBA" id="ARBA00019595"/>
    </source>
</evidence>
<dbReference type="GO" id="GO:0000271">
    <property type="term" value="P:polysaccharide biosynthetic process"/>
    <property type="evidence" value="ECO:0007669"/>
    <property type="project" value="TreeGrafter"/>
</dbReference>
<dbReference type="Proteomes" id="UP000318422">
    <property type="component" value="Unassembled WGS sequence"/>
</dbReference>
<dbReference type="RefSeq" id="WP_170182935.1">
    <property type="nucleotide sequence ID" value="NZ_BJNV01000030.1"/>
</dbReference>
<feature type="region of interest" description="Disordered" evidence="9">
    <location>
        <begin position="162"/>
        <end position="181"/>
    </location>
</feature>
<comment type="catalytic activity">
    <reaction evidence="1">
        <text>dTDP-4-dehydro-6-deoxy-alpha-D-glucose = dTDP-4-dehydro-beta-L-rhamnose</text>
        <dbReference type="Rhea" id="RHEA:16969"/>
        <dbReference type="ChEBI" id="CHEBI:57649"/>
        <dbReference type="ChEBI" id="CHEBI:62830"/>
        <dbReference type="EC" id="5.1.3.13"/>
    </reaction>
</comment>
<dbReference type="InterPro" id="IPR000888">
    <property type="entry name" value="RmlC-like"/>
</dbReference>
<evidence type="ECO:0000313" key="11">
    <source>
        <dbReference type="Proteomes" id="UP000318422"/>
    </source>
</evidence>
<feature type="active site" description="Proton acceptor" evidence="8">
    <location>
        <position position="61"/>
    </location>
</feature>
<dbReference type="PANTHER" id="PTHR21047">
    <property type="entry name" value="DTDP-6-DEOXY-D-GLUCOSE-3,5 EPIMERASE"/>
    <property type="match status" value="1"/>
</dbReference>
<dbReference type="InterPro" id="IPR011051">
    <property type="entry name" value="RmlC_Cupin_sf"/>
</dbReference>
<evidence type="ECO:0000256" key="9">
    <source>
        <dbReference type="SAM" id="MobiDB-lite"/>
    </source>
</evidence>
<feature type="active site" description="Proton donor" evidence="8">
    <location>
        <position position="130"/>
    </location>
</feature>
<evidence type="ECO:0000256" key="7">
    <source>
        <dbReference type="ARBA" id="ARBA00033311"/>
    </source>
</evidence>
<evidence type="ECO:0000256" key="5">
    <source>
        <dbReference type="ARBA" id="ARBA00029758"/>
    </source>
</evidence>
<dbReference type="GO" id="GO:0008830">
    <property type="term" value="F:dTDP-4-dehydrorhamnose 3,5-epimerase activity"/>
    <property type="evidence" value="ECO:0007669"/>
    <property type="project" value="UniProtKB-EC"/>
</dbReference>
<keyword evidence="11" id="KW-1185">Reference proteome</keyword>
<comment type="caution">
    <text evidence="10">The sequence shown here is derived from an EMBL/GenBank/DDBJ whole genome shotgun (WGS) entry which is preliminary data.</text>
</comment>
<dbReference type="GO" id="GO:0019305">
    <property type="term" value="P:dTDP-rhamnose biosynthetic process"/>
    <property type="evidence" value="ECO:0007669"/>
    <property type="project" value="TreeGrafter"/>
</dbReference>
<comment type="function">
    <text evidence="2">Catalyzes the epimerization of the C3' and C5'positions of dTDP-6-deoxy-D-xylo-4-hexulose, forming dTDP-6-deoxy-L-lyxo-4-hexulose.</text>
</comment>
<dbReference type="AlphaFoldDB" id="A0A4Y4CWU2"/>
<sequence length="181" mass="19332">MPKVIETLLPGCLVFEAFSAGDARGSFCKPFSSSWGSSFGSFAAKEFFYSTSARGVLRGMHLQTGNAAHAKIVFCIEGEILDVVLDLRQNAGFGASKACRLSASNRLAILVPPGLAHGFLTLSESATVGYLVTTPHDPTQDTGVRWNSFGFAWPPVGTVSSRDANLPELDDFPPQPETHIP</sequence>
<evidence type="ECO:0000256" key="1">
    <source>
        <dbReference type="ARBA" id="ARBA00001298"/>
    </source>
</evidence>
<name>A0A4Y4CWU2_ZOORA</name>
<protein>
    <recommendedName>
        <fullName evidence="4">dTDP-4-dehydrorhamnose 3,5-epimerase</fullName>
        <ecNumber evidence="3">5.1.3.13</ecNumber>
    </recommendedName>
    <alternativeName>
        <fullName evidence="6">Thymidine diphospho-4-keto-rhamnose 3,5-epimerase</fullName>
    </alternativeName>
    <alternativeName>
        <fullName evidence="5">dTDP-4-keto-6-deoxyglucose 3,5-epimerase</fullName>
    </alternativeName>
    <alternativeName>
        <fullName evidence="7">dTDP-6-deoxy-D-xylo-4-hexulose 3,5-epimerase</fullName>
    </alternativeName>
</protein>
<organism evidence="10 11">
    <name type="scientific">Zoogloea ramigera</name>
    <dbReference type="NCBI Taxonomy" id="350"/>
    <lineage>
        <taxon>Bacteria</taxon>
        <taxon>Pseudomonadati</taxon>
        <taxon>Pseudomonadota</taxon>
        <taxon>Betaproteobacteria</taxon>
        <taxon>Rhodocyclales</taxon>
        <taxon>Zoogloeaceae</taxon>
        <taxon>Zoogloea</taxon>
    </lineage>
</organism>
<reference evidence="10 11" key="1">
    <citation type="submission" date="2019-06" db="EMBL/GenBank/DDBJ databases">
        <title>Whole genome shotgun sequence of Zoogloea ramigera NBRC 15342.</title>
        <authorList>
            <person name="Hosoyama A."/>
            <person name="Uohara A."/>
            <person name="Ohji S."/>
            <person name="Ichikawa N."/>
        </authorList>
    </citation>
    <scope>NUCLEOTIDE SEQUENCE [LARGE SCALE GENOMIC DNA]</scope>
    <source>
        <strain evidence="10 11">NBRC 15342</strain>
    </source>
</reference>
<dbReference type="InterPro" id="IPR014710">
    <property type="entry name" value="RmlC-like_jellyroll"/>
</dbReference>
<dbReference type="Gene3D" id="2.60.120.10">
    <property type="entry name" value="Jelly Rolls"/>
    <property type="match status" value="1"/>
</dbReference>
<evidence type="ECO:0000256" key="8">
    <source>
        <dbReference type="PIRSR" id="PIRSR600888-1"/>
    </source>
</evidence>
<evidence type="ECO:0000256" key="2">
    <source>
        <dbReference type="ARBA" id="ARBA00001997"/>
    </source>
</evidence>
<evidence type="ECO:0000256" key="6">
    <source>
        <dbReference type="ARBA" id="ARBA00031424"/>
    </source>
</evidence>
<evidence type="ECO:0000256" key="3">
    <source>
        <dbReference type="ARBA" id="ARBA00012098"/>
    </source>
</evidence>
<evidence type="ECO:0000313" key="10">
    <source>
        <dbReference type="EMBL" id="GEC95934.1"/>
    </source>
</evidence>
<proteinExistence type="predicted"/>
<accession>A0A4Y4CWU2</accession>
<gene>
    <name evidence="10" type="primary">wbcA</name>
    <name evidence="10" type="ORF">ZRA01_20070</name>
</gene>
<dbReference type="EMBL" id="BJNV01000030">
    <property type="protein sequence ID" value="GEC95934.1"/>
    <property type="molecule type" value="Genomic_DNA"/>
</dbReference>
<dbReference type="Pfam" id="PF00908">
    <property type="entry name" value="dTDP_sugar_isom"/>
    <property type="match status" value="1"/>
</dbReference>
<dbReference type="PANTHER" id="PTHR21047:SF2">
    <property type="entry name" value="THYMIDINE DIPHOSPHO-4-KETO-RHAMNOSE 3,5-EPIMERASE"/>
    <property type="match status" value="1"/>
</dbReference>
<dbReference type="SUPFAM" id="SSF51182">
    <property type="entry name" value="RmlC-like cupins"/>
    <property type="match status" value="1"/>
</dbReference>